<keyword evidence="2" id="KW-1185">Reference proteome</keyword>
<accession>A0A829YND4</accession>
<dbReference type="InterPro" id="IPR035948">
    <property type="entry name" value="YwqG-like_sf"/>
</dbReference>
<comment type="caution">
    <text evidence="1">The sequence shown here is derived from an EMBL/GenBank/DDBJ whole genome shotgun (WGS) entry which is preliminary data.</text>
</comment>
<dbReference type="AlphaFoldDB" id="A0A829YND4"/>
<evidence type="ECO:0000313" key="1">
    <source>
        <dbReference type="EMBL" id="GFE84845.1"/>
    </source>
</evidence>
<reference evidence="2" key="1">
    <citation type="submission" date="2020-01" db="EMBL/GenBank/DDBJ databases">
        <title>'Steroidobacter agaridevorans' sp. nov., agar-degrading bacteria isolated from rhizosphere soils.</title>
        <authorList>
            <person name="Ikenaga M."/>
            <person name="Kataoka M."/>
            <person name="Murouchi A."/>
            <person name="Katsuragi S."/>
            <person name="Sakai M."/>
        </authorList>
    </citation>
    <scope>NUCLEOTIDE SEQUENCE [LARGE SCALE GENOMIC DNA]</scope>
    <source>
        <strain evidence="2">YU21-B</strain>
    </source>
</reference>
<dbReference type="EMBL" id="BLJN01000011">
    <property type="protein sequence ID" value="GFE84845.1"/>
    <property type="molecule type" value="Genomic_DNA"/>
</dbReference>
<dbReference type="PANTHER" id="PTHR36436:SF6">
    <property type="entry name" value="SLL5081 PROTEIN"/>
    <property type="match status" value="1"/>
</dbReference>
<protein>
    <recommendedName>
        <fullName evidence="3">DUF1963 domain-containing protein</fullName>
    </recommendedName>
</protein>
<proteinExistence type="predicted"/>
<gene>
    <name evidence="1" type="ORF">GCM10011487_68450</name>
</gene>
<evidence type="ECO:0000313" key="2">
    <source>
        <dbReference type="Proteomes" id="UP000445000"/>
    </source>
</evidence>
<dbReference type="Proteomes" id="UP000445000">
    <property type="component" value="Unassembled WGS sequence"/>
</dbReference>
<name>A0A829YND4_9GAMM</name>
<evidence type="ECO:0008006" key="3">
    <source>
        <dbReference type="Google" id="ProtNLM"/>
    </source>
</evidence>
<dbReference type="InterPro" id="IPR015315">
    <property type="entry name" value="DUF1963"/>
</dbReference>
<sequence>MPAAEYNNSGGSGGMDIRKAFEIIRNSILRMAGKDPVSPTPSLESLARRLSTPLVPPAEPADVPKFLEPRMRPAVILRRSGLPVRGNHPARSFFGGLPRLPPELSWPVIDVHEGTASPMFIAQIDLAEAPLPPDTPMPRSGTLFIFYDASNDAPNDDEAVVLYHPCAGNEFPERPPTHSVQFWLDGGWQWLEPSDDPPRGIGFKYPIEFVAFTSYCDYVGAENYNPLDPIETPDARELLLNELEEKLAHERVEPWPGYFHEAVKAAGSQWLFVWGVILHSARGVYHEIDTIYDFKLRNQPPEVLAELARLKEIAASWVQRAREHAISEPCDLQTQKEYDQVWKSLEAAAQALQRKKFYLDIRKYPASATHLVCNLCATESEDALARIPESFRKCLEAEARWDFQKDPRRLTRPRAIHQMLGYGESVQSGPLEHDSDVLLFQMKGDVGLEWFQNIGCVLQLWITPEALAKREFGKVRMGLECD</sequence>
<dbReference type="Gene3D" id="2.30.320.10">
    <property type="entry name" value="YwqG-like"/>
    <property type="match status" value="2"/>
</dbReference>
<dbReference type="Pfam" id="PF09234">
    <property type="entry name" value="DUF1963"/>
    <property type="match status" value="1"/>
</dbReference>
<dbReference type="SUPFAM" id="SSF103032">
    <property type="entry name" value="Hypothetical protein YwqG"/>
    <property type="match status" value="2"/>
</dbReference>
<dbReference type="PANTHER" id="PTHR36436">
    <property type="entry name" value="SLL5081 PROTEIN"/>
    <property type="match status" value="1"/>
</dbReference>
<organism evidence="1 2">
    <name type="scientific">Steroidobacter agaridevorans</name>
    <dbReference type="NCBI Taxonomy" id="2695856"/>
    <lineage>
        <taxon>Bacteria</taxon>
        <taxon>Pseudomonadati</taxon>
        <taxon>Pseudomonadota</taxon>
        <taxon>Gammaproteobacteria</taxon>
        <taxon>Steroidobacterales</taxon>
        <taxon>Steroidobacteraceae</taxon>
        <taxon>Steroidobacter</taxon>
    </lineage>
</organism>